<proteinExistence type="predicted"/>
<keyword evidence="1" id="KW-0812">Transmembrane</keyword>
<dbReference type="RefSeq" id="WP_110340980.1">
    <property type="nucleotide sequence ID" value="NZ_MASU01000011.1"/>
</dbReference>
<evidence type="ECO:0000256" key="1">
    <source>
        <dbReference type="SAM" id="Phobius"/>
    </source>
</evidence>
<gene>
    <name evidence="2" type="ORF">BA062_25130</name>
</gene>
<dbReference type="EMBL" id="MASU01000011">
    <property type="protein sequence ID" value="PXY26419.1"/>
    <property type="molecule type" value="Genomic_DNA"/>
</dbReference>
<dbReference type="AlphaFoldDB" id="A0A318LMT0"/>
<keyword evidence="3" id="KW-1185">Reference proteome</keyword>
<organism evidence="2 3">
    <name type="scientific">Prauserella flavalba</name>
    <dbReference type="NCBI Taxonomy" id="1477506"/>
    <lineage>
        <taxon>Bacteria</taxon>
        <taxon>Bacillati</taxon>
        <taxon>Actinomycetota</taxon>
        <taxon>Actinomycetes</taxon>
        <taxon>Pseudonocardiales</taxon>
        <taxon>Pseudonocardiaceae</taxon>
        <taxon>Prauserella</taxon>
    </lineage>
</organism>
<feature type="transmembrane region" description="Helical" evidence="1">
    <location>
        <begin position="12"/>
        <end position="38"/>
    </location>
</feature>
<reference evidence="2 3" key="1">
    <citation type="submission" date="2016-07" db="EMBL/GenBank/DDBJ databases">
        <title>Draft genome sequence of Prauserella sp. YIM 121212, isolated from alkaline soil.</title>
        <authorList>
            <person name="Ruckert C."/>
            <person name="Albersmeier A."/>
            <person name="Jiang C.-L."/>
            <person name="Jiang Y."/>
            <person name="Kalinowski J."/>
            <person name="Schneider O."/>
            <person name="Winkler A."/>
            <person name="Zotchev S.B."/>
        </authorList>
    </citation>
    <scope>NUCLEOTIDE SEQUENCE [LARGE SCALE GENOMIC DNA]</scope>
    <source>
        <strain evidence="2 3">YIM 121212</strain>
    </source>
</reference>
<dbReference type="Proteomes" id="UP000247892">
    <property type="component" value="Unassembled WGS sequence"/>
</dbReference>
<evidence type="ECO:0000313" key="3">
    <source>
        <dbReference type="Proteomes" id="UP000247892"/>
    </source>
</evidence>
<accession>A0A318LMT0</accession>
<name>A0A318LMT0_9PSEU</name>
<evidence type="ECO:0000313" key="2">
    <source>
        <dbReference type="EMBL" id="PXY26419.1"/>
    </source>
</evidence>
<keyword evidence="1" id="KW-0472">Membrane</keyword>
<dbReference type="NCBIfam" id="NF041390">
    <property type="entry name" value="TadE_Rv3655c"/>
    <property type="match status" value="1"/>
</dbReference>
<dbReference type="InterPro" id="IPR049790">
    <property type="entry name" value="Rv3655c/TadE"/>
</dbReference>
<protein>
    <recommendedName>
        <fullName evidence="4">Pilus assembly protein TadE</fullName>
    </recommendedName>
</protein>
<comment type="caution">
    <text evidence="2">The sequence shown here is derived from an EMBL/GenBank/DDBJ whole genome shotgun (WGS) entry which is preliminary data.</text>
</comment>
<evidence type="ECO:0008006" key="4">
    <source>
        <dbReference type="Google" id="ProtNLM"/>
    </source>
</evidence>
<sequence>MRRFRTAGDRGTATVEGAIALCSLVTVFGLVLVGIMAISKQIRCTDAAMEAARHLARGQPALAEEAVRRLAPGGATLDVRTRDGTVEVTVEAPAVNALPGVAVRAEAFAELEPGEREAATGAAPGS</sequence>
<dbReference type="OrthoDB" id="4481209at2"/>
<keyword evidence="1" id="KW-1133">Transmembrane helix</keyword>